<dbReference type="EMBL" id="JARKIK010000047">
    <property type="protein sequence ID" value="KAK8735440.1"/>
    <property type="molecule type" value="Genomic_DNA"/>
</dbReference>
<comment type="subcellular location">
    <subcellularLocation>
        <location evidence="4 17">Nucleus</location>
    </subcellularLocation>
</comment>
<dbReference type="Pfam" id="PF00270">
    <property type="entry name" value="DEAD"/>
    <property type="match status" value="1"/>
</dbReference>
<evidence type="ECO:0000259" key="20">
    <source>
        <dbReference type="PROSITE" id="PS51192"/>
    </source>
</evidence>
<dbReference type="FunFam" id="3.40.50.300:FF:000752">
    <property type="entry name" value="ATP-dependent DNA helicase"/>
    <property type="match status" value="1"/>
</dbReference>
<protein>
    <recommendedName>
        <fullName evidence="17">ATP-dependent DNA helicase</fullName>
        <ecNumber evidence="17">5.6.2.4</ecNumber>
    </recommendedName>
</protein>
<dbReference type="InterPro" id="IPR032284">
    <property type="entry name" value="RecQ_Zn-bd"/>
</dbReference>
<evidence type="ECO:0000256" key="11">
    <source>
        <dbReference type="ARBA" id="ARBA00022840"/>
    </source>
</evidence>
<dbReference type="Proteomes" id="UP001445076">
    <property type="component" value="Unassembled WGS sequence"/>
</dbReference>
<dbReference type="GO" id="GO:0005737">
    <property type="term" value="C:cytoplasm"/>
    <property type="evidence" value="ECO:0007669"/>
    <property type="project" value="TreeGrafter"/>
</dbReference>
<dbReference type="EC" id="5.6.2.4" evidence="17"/>
<dbReference type="GO" id="GO:0000724">
    <property type="term" value="P:double-strand break repair via homologous recombination"/>
    <property type="evidence" value="ECO:0007669"/>
    <property type="project" value="TreeGrafter"/>
</dbReference>
<evidence type="ECO:0000256" key="15">
    <source>
        <dbReference type="ARBA" id="ARBA00034617"/>
    </source>
</evidence>
<feature type="domain" description="Helicase C-terminal" evidence="21">
    <location>
        <begin position="300"/>
        <end position="448"/>
    </location>
</feature>
<dbReference type="GO" id="GO:0005694">
    <property type="term" value="C:chromosome"/>
    <property type="evidence" value="ECO:0007669"/>
    <property type="project" value="TreeGrafter"/>
</dbReference>
<evidence type="ECO:0000256" key="8">
    <source>
        <dbReference type="ARBA" id="ARBA00022801"/>
    </source>
</evidence>
<evidence type="ECO:0000256" key="5">
    <source>
        <dbReference type="ARBA" id="ARBA00005446"/>
    </source>
</evidence>
<keyword evidence="23" id="KW-1185">Reference proteome</keyword>
<dbReference type="Gene3D" id="1.10.10.10">
    <property type="entry name" value="Winged helix-like DNA-binding domain superfamily/Winged helix DNA-binding domain"/>
    <property type="match status" value="1"/>
</dbReference>
<dbReference type="GO" id="GO:0003677">
    <property type="term" value="F:DNA binding"/>
    <property type="evidence" value="ECO:0007669"/>
    <property type="project" value="UniProtKB-KW"/>
</dbReference>
<dbReference type="SUPFAM" id="SSF52540">
    <property type="entry name" value="P-loop containing nucleoside triphosphate hydrolases"/>
    <property type="match status" value="1"/>
</dbReference>
<dbReference type="GO" id="GO:0005634">
    <property type="term" value="C:nucleus"/>
    <property type="evidence" value="ECO:0007669"/>
    <property type="project" value="UniProtKB-SubCell"/>
</dbReference>
<comment type="cofactor">
    <cofactor evidence="1">
        <name>Mn(2+)</name>
        <dbReference type="ChEBI" id="CHEBI:29035"/>
    </cofactor>
</comment>
<evidence type="ECO:0000256" key="19">
    <source>
        <dbReference type="SAM" id="MobiDB-lite"/>
    </source>
</evidence>
<proteinExistence type="inferred from homology"/>
<keyword evidence="14 17" id="KW-0539">Nucleus</keyword>
<feature type="compositionally biased region" description="Basic and acidic residues" evidence="19">
    <location>
        <begin position="625"/>
        <end position="647"/>
    </location>
</feature>
<dbReference type="AlphaFoldDB" id="A0AAW0WWW2"/>
<keyword evidence="9 17" id="KW-0347">Helicase</keyword>
<evidence type="ECO:0000256" key="12">
    <source>
        <dbReference type="ARBA" id="ARBA00023125"/>
    </source>
</evidence>
<dbReference type="InterPro" id="IPR014001">
    <property type="entry name" value="Helicase_ATP-bd"/>
</dbReference>
<evidence type="ECO:0000256" key="13">
    <source>
        <dbReference type="ARBA" id="ARBA00023235"/>
    </source>
</evidence>
<evidence type="ECO:0000256" key="14">
    <source>
        <dbReference type="ARBA" id="ARBA00023242"/>
    </source>
</evidence>
<dbReference type="GO" id="GO:0009378">
    <property type="term" value="F:four-way junction helicase activity"/>
    <property type="evidence" value="ECO:0007669"/>
    <property type="project" value="TreeGrafter"/>
</dbReference>
<comment type="caution">
    <text evidence="22">The sequence shown here is derived from an EMBL/GenBank/DDBJ whole genome shotgun (WGS) entry which is preliminary data.</text>
</comment>
<comment type="cofactor">
    <cofactor evidence="3">
        <name>Zn(2+)</name>
        <dbReference type="ChEBI" id="CHEBI:29105"/>
    </cofactor>
</comment>
<keyword evidence="8 17" id="KW-0378">Hydrolase</keyword>
<keyword evidence="6" id="KW-0479">Metal-binding</keyword>
<dbReference type="NCBIfam" id="TIGR00614">
    <property type="entry name" value="recQ_fam"/>
    <property type="match status" value="1"/>
</dbReference>
<evidence type="ECO:0000256" key="10">
    <source>
        <dbReference type="ARBA" id="ARBA00022833"/>
    </source>
</evidence>
<keyword evidence="10" id="KW-0862">Zinc</keyword>
<keyword evidence="18" id="KW-0175">Coiled coil</keyword>
<keyword evidence="12" id="KW-0238">DNA-binding</keyword>
<dbReference type="InterPro" id="IPR001650">
    <property type="entry name" value="Helicase_C-like"/>
</dbReference>
<evidence type="ECO:0000313" key="22">
    <source>
        <dbReference type="EMBL" id="KAK8735440.1"/>
    </source>
</evidence>
<comment type="catalytic activity">
    <reaction evidence="16">
        <text>ATP + H2O = ADP + phosphate + H(+)</text>
        <dbReference type="Rhea" id="RHEA:13065"/>
        <dbReference type="ChEBI" id="CHEBI:15377"/>
        <dbReference type="ChEBI" id="CHEBI:15378"/>
        <dbReference type="ChEBI" id="CHEBI:30616"/>
        <dbReference type="ChEBI" id="CHEBI:43474"/>
        <dbReference type="ChEBI" id="CHEBI:456216"/>
    </reaction>
    <physiologicalReaction direction="left-to-right" evidence="16">
        <dbReference type="Rhea" id="RHEA:13066"/>
    </physiologicalReaction>
</comment>
<evidence type="ECO:0000256" key="18">
    <source>
        <dbReference type="SAM" id="Coils"/>
    </source>
</evidence>
<dbReference type="CDD" id="cd18015">
    <property type="entry name" value="DEXHc_RecQ1"/>
    <property type="match status" value="1"/>
</dbReference>
<feature type="region of interest" description="Disordered" evidence="19">
    <location>
        <begin position="697"/>
        <end position="747"/>
    </location>
</feature>
<reference evidence="22 23" key="1">
    <citation type="journal article" date="2024" name="BMC Genomics">
        <title>Genome assembly of redclaw crayfish (Cherax quadricarinatus) provides insights into its immune adaptation and hypoxia tolerance.</title>
        <authorList>
            <person name="Liu Z."/>
            <person name="Zheng J."/>
            <person name="Li H."/>
            <person name="Fang K."/>
            <person name="Wang S."/>
            <person name="He J."/>
            <person name="Zhou D."/>
            <person name="Weng S."/>
            <person name="Chi M."/>
            <person name="Gu Z."/>
            <person name="He J."/>
            <person name="Li F."/>
            <person name="Wang M."/>
        </authorList>
    </citation>
    <scope>NUCLEOTIDE SEQUENCE [LARGE SCALE GENOMIC DNA]</scope>
    <source>
        <strain evidence="22">ZL_2023a</strain>
    </source>
</reference>
<feature type="region of interest" description="Disordered" evidence="19">
    <location>
        <begin position="625"/>
        <end position="667"/>
    </location>
</feature>
<evidence type="ECO:0000256" key="16">
    <source>
        <dbReference type="ARBA" id="ARBA00048778"/>
    </source>
</evidence>
<comment type="cofactor">
    <cofactor evidence="2">
        <name>Mg(2+)</name>
        <dbReference type="ChEBI" id="CHEBI:18420"/>
    </cofactor>
</comment>
<dbReference type="PROSITE" id="PS51194">
    <property type="entry name" value="HELICASE_CTER"/>
    <property type="match status" value="1"/>
</dbReference>
<dbReference type="Pfam" id="PF16124">
    <property type="entry name" value="RecQ_Zn_bind"/>
    <property type="match status" value="1"/>
</dbReference>
<evidence type="ECO:0000313" key="23">
    <source>
        <dbReference type="Proteomes" id="UP001445076"/>
    </source>
</evidence>
<dbReference type="GO" id="GO:0043138">
    <property type="term" value="F:3'-5' DNA helicase activity"/>
    <property type="evidence" value="ECO:0007669"/>
    <property type="project" value="UniProtKB-EC"/>
</dbReference>
<keyword evidence="13" id="KW-0413">Isomerase</keyword>
<dbReference type="PROSITE" id="PS51192">
    <property type="entry name" value="HELICASE_ATP_BIND_1"/>
    <property type="match status" value="1"/>
</dbReference>
<dbReference type="PANTHER" id="PTHR13710">
    <property type="entry name" value="DNA HELICASE RECQ FAMILY MEMBER"/>
    <property type="match status" value="1"/>
</dbReference>
<evidence type="ECO:0000256" key="3">
    <source>
        <dbReference type="ARBA" id="ARBA00001947"/>
    </source>
</evidence>
<dbReference type="InterPro" id="IPR027417">
    <property type="entry name" value="P-loop_NTPase"/>
</dbReference>
<dbReference type="PANTHER" id="PTHR13710:SF105">
    <property type="entry name" value="ATP-DEPENDENT DNA HELICASE Q1"/>
    <property type="match status" value="1"/>
</dbReference>
<feature type="compositionally biased region" description="Polar residues" evidence="19">
    <location>
        <begin position="648"/>
        <end position="667"/>
    </location>
</feature>
<evidence type="ECO:0000256" key="9">
    <source>
        <dbReference type="ARBA" id="ARBA00022806"/>
    </source>
</evidence>
<dbReference type="GO" id="GO:0005524">
    <property type="term" value="F:ATP binding"/>
    <property type="evidence" value="ECO:0007669"/>
    <property type="project" value="UniProtKB-KW"/>
</dbReference>
<gene>
    <name evidence="22" type="ORF">OTU49_005390</name>
</gene>
<feature type="domain" description="Helicase ATP-binding" evidence="20">
    <location>
        <begin position="100"/>
        <end position="275"/>
    </location>
</feature>
<dbReference type="GO" id="GO:0016787">
    <property type="term" value="F:hydrolase activity"/>
    <property type="evidence" value="ECO:0007669"/>
    <property type="project" value="UniProtKB-KW"/>
</dbReference>
<evidence type="ECO:0000259" key="21">
    <source>
        <dbReference type="PROSITE" id="PS51194"/>
    </source>
</evidence>
<dbReference type="FunFam" id="3.40.50.300:FF:000596">
    <property type="entry name" value="ATP-dependent DNA helicase"/>
    <property type="match status" value="1"/>
</dbReference>
<dbReference type="SMART" id="SM00487">
    <property type="entry name" value="DEXDc"/>
    <property type="match status" value="1"/>
</dbReference>
<organism evidence="22 23">
    <name type="scientific">Cherax quadricarinatus</name>
    <name type="common">Australian red claw crayfish</name>
    <dbReference type="NCBI Taxonomy" id="27406"/>
    <lineage>
        <taxon>Eukaryota</taxon>
        <taxon>Metazoa</taxon>
        <taxon>Ecdysozoa</taxon>
        <taxon>Arthropoda</taxon>
        <taxon>Crustacea</taxon>
        <taxon>Multicrustacea</taxon>
        <taxon>Malacostraca</taxon>
        <taxon>Eumalacostraca</taxon>
        <taxon>Eucarida</taxon>
        <taxon>Decapoda</taxon>
        <taxon>Pleocyemata</taxon>
        <taxon>Astacidea</taxon>
        <taxon>Parastacoidea</taxon>
        <taxon>Parastacidae</taxon>
        <taxon>Cherax</taxon>
    </lineage>
</organism>
<dbReference type="SMART" id="SM00490">
    <property type="entry name" value="HELICc"/>
    <property type="match status" value="1"/>
</dbReference>
<evidence type="ECO:0000256" key="2">
    <source>
        <dbReference type="ARBA" id="ARBA00001946"/>
    </source>
</evidence>
<dbReference type="InterPro" id="IPR036388">
    <property type="entry name" value="WH-like_DNA-bd_sf"/>
</dbReference>
<dbReference type="InterPro" id="IPR011545">
    <property type="entry name" value="DEAD/DEAH_box_helicase_dom"/>
</dbReference>
<evidence type="ECO:0000256" key="17">
    <source>
        <dbReference type="RuleBase" id="RU364117"/>
    </source>
</evidence>
<dbReference type="CDD" id="cd18794">
    <property type="entry name" value="SF2_C_RecQ"/>
    <property type="match status" value="1"/>
</dbReference>
<dbReference type="InterPro" id="IPR004589">
    <property type="entry name" value="DNA_helicase_ATP-dep_RecQ"/>
</dbReference>
<keyword evidence="7 17" id="KW-0547">Nucleotide-binding</keyword>
<dbReference type="Pfam" id="PF00271">
    <property type="entry name" value="Helicase_C"/>
    <property type="match status" value="1"/>
</dbReference>
<evidence type="ECO:0000256" key="7">
    <source>
        <dbReference type="ARBA" id="ARBA00022741"/>
    </source>
</evidence>
<evidence type="ECO:0000256" key="4">
    <source>
        <dbReference type="ARBA" id="ARBA00004123"/>
    </source>
</evidence>
<accession>A0AAW0WWW2</accession>
<keyword evidence="11 17" id="KW-0067">ATP-binding</keyword>
<comment type="similarity">
    <text evidence="5 17">Belongs to the helicase family. RecQ subfamily.</text>
</comment>
<dbReference type="GO" id="GO:0046872">
    <property type="term" value="F:metal ion binding"/>
    <property type="evidence" value="ECO:0007669"/>
    <property type="project" value="UniProtKB-KW"/>
</dbReference>
<evidence type="ECO:0000256" key="6">
    <source>
        <dbReference type="ARBA" id="ARBA00022723"/>
    </source>
</evidence>
<comment type="catalytic activity">
    <reaction evidence="15 17">
        <text>Couples ATP hydrolysis with the unwinding of duplex DNA by translocating in the 3'-5' direction.</text>
        <dbReference type="EC" id="5.6.2.4"/>
    </reaction>
</comment>
<feature type="coiled-coil region" evidence="18">
    <location>
        <begin position="20"/>
        <end position="61"/>
    </location>
</feature>
<dbReference type="Gene3D" id="3.40.50.300">
    <property type="entry name" value="P-loop containing nucleotide triphosphate hydrolases"/>
    <property type="match status" value="2"/>
</dbReference>
<name>A0AAW0WWW2_CHEQU</name>
<evidence type="ECO:0000256" key="1">
    <source>
        <dbReference type="ARBA" id="ARBA00001936"/>
    </source>
</evidence>
<sequence length="747" mass="84116">MEDCKILDLPCTSQDPESNLEQVEKELKIVVRELQILQGRKQSLEARREKLRDAIQQRKSAHLAQRDWDKNDFPWSKELENIQKTVFKIPSLRAHQLPTMNAVLSGIDSILVMPTGGGKSLCFQLPALLSEGITLVVSPLVSLMEDQLMGLKARGIEAKMLCAASTKQEVNGVHSDMTNPKSGLKLLYVTPEKLAKSKRFMATLQKMHQLGRFSHLAIDEVHCCSQWGHDFRPDYKFLGIMRKMFPGTPILGLTATATSRVIQDVQKILDIKGCLVLKASFNRPNLFYEVRPKPSVQEECITQLHQLLEGEFKGQSGIIYTMTIKDAEELVPVLRSRQISVAPYHAQMEAQVRSKVHKKWVANEYQAVVATIAFGMGIDKPDVRFVIHHCISKSMENFYQESGRAGRDGKPAKCIVFWRFADLNRQSTMVFTEQTGLENLYGLISYCIDSHRCRRNIIAEHFDERWESADCRGMCDHCRTPRETKNLDTTKYGENVLLILTKAASMNERLTGQKLIDLFLGKGPTKLRIKEATQQGLPRERAENIVAFLLIDGFLKEDFHFTPYNTISYIVPGPKAEAGVPPSSLIVGGIKKLSNTSGSLFSPSEKTINTQLKLCASNSEEKVRHMKKVDIKSKKNKPLKNDSKDTNSCDTPSNSKRNVSKITNGLSSKDQNLMSKFSQKQEHVIDCVSQLKDSSKSIVKTAPSEKTPQFVDISSDKEYNFDDSAQPSSSKRRRIITIDNSSDDSDN</sequence>